<organism evidence="2 3">
    <name type="scientific">Trichonephila clavata</name>
    <name type="common">Joro spider</name>
    <name type="synonym">Nephila clavata</name>
    <dbReference type="NCBI Taxonomy" id="2740835"/>
    <lineage>
        <taxon>Eukaryota</taxon>
        <taxon>Metazoa</taxon>
        <taxon>Ecdysozoa</taxon>
        <taxon>Arthropoda</taxon>
        <taxon>Chelicerata</taxon>
        <taxon>Arachnida</taxon>
        <taxon>Araneae</taxon>
        <taxon>Araneomorphae</taxon>
        <taxon>Entelegynae</taxon>
        <taxon>Araneoidea</taxon>
        <taxon>Nephilidae</taxon>
        <taxon>Trichonephila</taxon>
    </lineage>
</organism>
<dbReference type="AlphaFoldDB" id="A0A8X6I0V3"/>
<proteinExistence type="predicted"/>
<evidence type="ECO:0000313" key="3">
    <source>
        <dbReference type="Proteomes" id="UP000887116"/>
    </source>
</evidence>
<protein>
    <submittedName>
        <fullName evidence="2">DUF667 domain-containing protein</fullName>
    </submittedName>
</protein>
<evidence type="ECO:0000313" key="2">
    <source>
        <dbReference type="EMBL" id="GFR32150.1"/>
    </source>
</evidence>
<reference evidence="2" key="1">
    <citation type="submission" date="2020-07" db="EMBL/GenBank/DDBJ databases">
        <title>Multicomponent nature underlies the extraordinary mechanical properties of spider dragline silk.</title>
        <authorList>
            <person name="Kono N."/>
            <person name="Nakamura H."/>
            <person name="Mori M."/>
            <person name="Yoshida Y."/>
            <person name="Ohtoshi R."/>
            <person name="Malay A.D."/>
            <person name="Moran D.A.P."/>
            <person name="Tomita M."/>
            <person name="Numata K."/>
            <person name="Arakawa K."/>
        </authorList>
    </citation>
    <scope>NUCLEOTIDE SEQUENCE</scope>
</reference>
<feature type="compositionally biased region" description="Basic residues" evidence="1">
    <location>
        <begin position="140"/>
        <end position="155"/>
    </location>
</feature>
<comment type="caution">
    <text evidence="2">The sequence shown here is derived from an EMBL/GenBank/DDBJ whole genome shotgun (WGS) entry which is preliminary data.</text>
</comment>
<dbReference type="Proteomes" id="UP000887116">
    <property type="component" value="Unassembled WGS sequence"/>
</dbReference>
<feature type="region of interest" description="Disordered" evidence="1">
    <location>
        <begin position="126"/>
        <end position="162"/>
    </location>
</feature>
<gene>
    <name evidence="2" type="primary">AVEN_226147_1</name>
    <name evidence="2" type="ORF">TNCT_357861</name>
</gene>
<keyword evidence="3" id="KW-1185">Reference proteome</keyword>
<evidence type="ECO:0000256" key="1">
    <source>
        <dbReference type="SAM" id="MobiDB-lite"/>
    </source>
</evidence>
<dbReference type="OrthoDB" id="10261083at2759"/>
<accession>A0A8X6I0V3</accession>
<feature type="compositionally biased region" description="Polar residues" evidence="1">
    <location>
        <begin position="126"/>
        <end position="135"/>
    </location>
</feature>
<sequence>MRKRITLSTTLKNKRKTQLSVSFPLSIKQNFMWFHLFIDVQDAIFLSWKNEELKSIDSISIGEGNWFINYDQLPKEMSFSKNIPQTYFCVVCSEEMTDEKDDSESSQSCESDRTFSHSRFADNSWSSLTRSSGASFQLKPKSRKTPHTLLKKQNRKPQPSGKELIMEECDNTVVIREHDAPPLPDFSFRERNIPTDLNSIESTLGISPDILQQNADIVDQEQYEIFSNIEYVSNNVLYYLSSNIKSHNT</sequence>
<name>A0A8X6I0V3_TRICU</name>
<dbReference type="EMBL" id="BMAO01019684">
    <property type="protein sequence ID" value="GFR32150.1"/>
    <property type="molecule type" value="Genomic_DNA"/>
</dbReference>